<protein>
    <recommendedName>
        <fullName evidence="8">OBG-type G domain-containing protein</fullName>
    </recommendedName>
</protein>
<dbReference type="NCBIfam" id="TIGR00092">
    <property type="entry name" value="redox-regulated ATPase YchF"/>
    <property type="match status" value="1"/>
</dbReference>
<evidence type="ECO:0000256" key="2">
    <source>
        <dbReference type="ARBA" id="ARBA00022723"/>
    </source>
</evidence>
<keyword evidence="3" id="KW-0547">Nucleotide-binding</keyword>
<evidence type="ECO:0000256" key="3">
    <source>
        <dbReference type="ARBA" id="ARBA00022741"/>
    </source>
</evidence>
<dbReference type="CDD" id="cd01900">
    <property type="entry name" value="YchF"/>
    <property type="match status" value="1"/>
</dbReference>
<dbReference type="InterPro" id="IPR004396">
    <property type="entry name" value="ATPase_YchF/OLA1"/>
</dbReference>
<dbReference type="InterPro" id="IPR023192">
    <property type="entry name" value="TGS-like_dom_sf"/>
</dbReference>
<evidence type="ECO:0008006" key="8">
    <source>
        <dbReference type="Google" id="ProtNLM"/>
    </source>
</evidence>
<dbReference type="InterPro" id="IPR031167">
    <property type="entry name" value="G_OBG"/>
</dbReference>
<dbReference type="GO" id="GO:0016887">
    <property type="term" value="F:ATP hydrolysis activity"/>
    <property type="evidence" value="ECO:0007669"/>
    <property type="project" value="InterPro"/>
</dbReference>
<feature type="domain" description="TGS" evidence="6">
    <location>
        <begin position="281"/>
        <end position="364"/>
    </location>
</feature>
<dbReference type="EMBL" id="UINC01019176">
    <property type="protein sequence ID" value="SVA81069.1"/>
    <property type="molecule type" value="Genomic_DNA"/>
</dbReference>
<dbReference type="InterPro" id="IPR006073">
    <property type="entry name" value="GTP-bd"/>
</dbReference>
<dbReference type="InterPro" id="IPR027417">
    <property type="entry name" value="P-loop_NTPase"/>
</dbReference>
<dbReference type="PIRSF" id="PIRSF006641">
    <property type="entry name" value="CHP00092"/>
    <property type="match status" value="1"/>
</dbReference>
<evidence type="ECO:0000259" key="6">
    <source>
        <dbReference type="PROSITE" id="PS51880"/>
    </source>
</evidence>
<dbReference type="GO" id="GO:0046872">
    <property type="term" value="F:metal ion binding"/>
    <property type="evidence" value="ECO:0007669"/>
    <property type="project" value="UniProtKB-KW"/>
</dbReference>
<keyword evidence="2" id="KW-0479">Metal-binding</keyword>
<evidence type="ECO:0000313" key="7">
    <source>
        <dbReference type="EMBL" id="SVA81069.1"/>
    </source>
</evidence>
<accession>A0A381YVS5</accession>
<dbReference type="InterPro" id="IPR004095">
    <property type="entry name" value="TGS"/>
</dbReference>
<gene>
    <name evidence="7" type="ORF">METZ01_LOCUS133923</name>
</gene>
<dbReference type="GO" id="GO:0005737">
    <property type="term" value="C:cytoplasm"/>
    <property type="evidence" value="ECO:0007669"/>
    <property type="project" value="TreeGrafter"/>
</dbReference>
<keyword evidence="4" id="KW-0067">ATP-binding</keyword>
<dbReference type="InterPro" id="IPR013029">
    <property type="entry name" value="YchF_C"/>
</dbReference>
<dbReference type="PROSITE" id="PS51880">
    <property type="entry name" value="TGS"/>
    <property type="match status" value="1"/>
</dbReference>
<dbReference type="Gene3D" id="3.40.50.300">
    <property type="entry name" value="P-loop containing nucleotide triphosphate hydrolases"/>
    <property type="match status" value="1"/>
</dbReference>
<dbReference type="SUPFAM" id="SSF52540">
    <property type="entry name" value="P-loop containing nucleoside triphosphate hydrolases"/>
    <property type="match status" value="1"/>
</dbReference>
<feature type="non-terminal residue" evidence="7">
    <location>
        <position position="365"/>
    </location>
</feature>
<dbReference type="FunFam" id="1.10.150.300:FF:000001">
    <property type="entry name" value="Ribosome-binding ATPase YchF"/>
    <property type="match status" value="1"/>
</dbReference>
<dbReference type="PANTHER" id="PTHR23305">
    <property type="entry name" value="OBG GTPASE FAMILY"/>
    <property type="match status" value="1"/>
</dbReference>
<sequence>VGFNCGIVGLPNVGKSTLFNALTKSNKAKAANYPFATIKPNVGRVAVPDKRLQQLSKIGKSEKTIPTYIDFIDIAGLVKGASTGEGLGNKFLAHIREVDAIAHVVRCFEDTNITHVSSKINPIDDIDTISTELKLADLEMLQNILDSLKKKSNNGEKEIKTQIDLISDLQERLNKNETIKNLELNKESSFIYKSLNLITTKPMLYICNVDNKSVINGNYFSNQVKEKAKKELSKTVIVSAAIESQIAEYNNENDKLELLKDIGLTETTLNKVISAGYDILNLITYFTCGPKETRAWTINANTRAPKAAGKIHTDFEKGFIRAETISYNDFEDLGGEAACREAGKLRQEGKEYIVKDGDVMHFLFN</sequence>
<dbReference type="PANTHER" id="PTHR23305:SF18">
    <property type="entry name" value="OBG-TYPE G DOMAIN-CONTAINING PROTEIN"/>
    <property type="match status" value="1"/>
</dbReference>
<proteinExistence type="inferred from homology"/>
<dbReference type="GO" id="GO:0005524">
    <property type="term" value="F:ATP binding"/>
    <property type="evidence" value="ECO:0007669"/>
    <property type="project" value="UniProtKB-KW"/>
</dbReference>
<dbReference type="GO" id="GO:0005525">
    <property type="term" value="F:GTP binding"/>
    <property type="evidence" value="ECO:0007669"/>
    <property type="project" value="InterPro"/>
</dbReference>
<dbReference type="Pfam" id="PF01926">
    <property type="entry name" value="MMR_HSR1"/>
    <property type="match status" value="1"/>
</dbReference>
<evidence type="ECO:0000256" key="1">
    <source>
        <dbReference type="ARBA" id="ARBA00001946"/>
    </source>
</evidence>
<dbReference type="CDD" id="cd04867">
    <property type="entry name" value="TGS_YchF_OLA1"/>
    <property type="match status" value="1"/>
</dbReference>
<dbReference type="SUPFAM" id="SSF81271">
    <property type="entry name" value="TGS-like"/>
    <property type="match status" value="1"/>
</dbReference>
<dbReference type="InterPro" id="IPR041706">
    <property type="entry name" value="YchF_N"/>
</dbReference>
<evidence type="ECO:0000256" key="4">
    <source>
        <dbReference type="ARBA" id="ARBA00022840"/>
    </source>
</evidence>
<dbReference type="PRINTS" id="PR00326">
    <property type="entry name" value="GTP1OBG"/>
</dbReference>
<dbReference type="FunFam" id="3.10.20.30:FF:000001">
    <property type="entry name" value="Ribosome-binding ATPase YchF"/>
    <property type="match status" value="1"/>
</dbReference>
<dbReference type="Pfam" id="PF06071">
    <property type="entry name" value="YchF-GTPase_C"/>
    <property type="match status" value="1"/>
</dbReference>
<comment type="cofactor">
    <cofactor evidence="1">
        <name>Mg(2+)</name>
        <dbReference type="ChEBI" id="CHEBI:18420"/>
    </cofactor>
</comment>
<organism evidence="7">
    <name type="scientific">marine metagenome</name>
    <dbReference type="NCBI Taxonomy" id="408172"/>
    <lineage>
        <taxon>unclassified sequences</taxon>
        <taxon>metagenomes</taxon>
        <taxon>ecological metagenomes</taxon>
    </lineage>
</organism>
<feature type="domain" description="OBG-type G" evidence="5">
    <location>
        <begin position="3"/>
        <end position="258"/>
    </location>
</feature>
<dbReference type="InterPro" id="IPR012676">
    <property type="entry name" value="TGS-like"/>
</dbReference>
<dbReference type="HAMAP" id="MF_00944">
    <property type="entry name" value="YchF_OLA1_ATPase"/>
    <property type="match status" value="1"/>
</dbReference>
<feature type="non-terminal residue" evidence="7">
    <location>
        <position position="1"/>
    </location>
</feature>
<dbReference type="Gene3D" id="3.10.20.30">
    <property type="match status" value="1"/>
</dbReference>
<dbReference type="PROSITE" id="PS51710">
    <property type="entry name" value="G_OBG"/>
    <property type="match status" value="1"/>
</dbReference>
<dbReference type="Gene3D" id="1.10.150.300">
    <property type="entry name" value="TGS-like domain"/>
    <property type="match status" value="1"/>
</dbReference>
<name>A0A381YVS5_9ZZZZ</name>
<evidence type="ECO:0000259" key="5">
    <source>
        <dbReference type="PROSITE" id="PS51710"/>
    </source>
</evidence>
<reference evidence="7" key="1">
    <citation type="submission" date="2018-05" db="EMBL/GenBank/DDBJ databases">
        <authorList>
            <person name="Lanie J.A."/>
            <person name="Ng W.-L."/>
            <person name="Kazmierczak K.M."/>
            <person name="Andrzejewski T.M."/>
            <person name="Davidsen T.M."/>
            <person name="Wayne K.J."/>
            <person name="Tettelin H."/>
            <person name="Glass J.I."/>
            <person name="Rusch D."/>
            <person name="Podicherti R."/>
            <person name="Tsui H.-C.T."/>
            <person name="Winkler M.E."/>
        </authorList>
    </citation>
    <scope>NUCLEOTIDE SEQUENCE</scope>
</reference>
<dbReference type="InterPro" id="IPR012675">
    <property type="entry name" value="Beta-grasp_dom_sf"/>
</dbReference>
<dbReference type="AlphaFoldDB" id="A0A381YVS5"/>